<dbReference type="PANTHER" id="PTHR47515">
    <property type="entry name" value="LOW CALCIUM RESPONSE LOCUS PROTEIN T"/>
    <property type="match status" value="1"/>
</dbReference>
<protein>
    <recommendedName>
        <fullName evidence="1">Integrase catalytic domain-containing protein</fullName>
    </recommendedName>
</protein>
<dbReference type="AlphaFoldDB" id="A0A238LL50"/>
<sequence length="74" mass="8744">MVWHYIALGKPTRNTFVESLNGNFRDGLFHEFLFSSLAEVREKVIDWKEYYNRNRPDTRPSHAARTLTEIETGN</sequence>
<evidence type="ECO:0000313" key="2">
    <source>
        <dbReference type="EMBL" id="SMY10409.1"/>
    </source>
</evidence>
<dbReference type="EMBL" id="FXZK01000040">
    <property type="protein sequence ID" value="SMY10409.1"/>
    <property type="molecule type" value="Genomic_DNA"/>
</dbReference>
<dbReference type="Pfam" id="PF13683">
    <property type="entry name" value="rve_3"/>
    <property type="match status" value="1"/>
</dbReference>
<dbReference type="InterPro" id="IPR012337">
    <property type="entry name" value="RNaseH-like_sf"/>
</dbReference>
<dbReference type="PANTHER" id="PTHR47515:SF1">
    <property type="entry name" value="BLR2054 PROTEIN"/>
    <property type="match status" value="1"/>
</dbReference>
<proteinExistence type="predicted"/>
<feature type="domain" description="Integrase catalytic" evidence="1">
    <location>
        <begin position="3"/>
        <end position="56"/>
    </location>
</feature>
<evidence type="ECO:0000259" key="1">
    <source>
        <dbReference type="Pfam" id="PF13683"/>
    </source>
</evidence>
<gene>
    <name evidence="2" type="ORF">LOM8899_04592</name>
</gene>
<dbReference type="InterPro" id="IPR001584">
    <property type="entry name" value="Integrase_cat-core"/>
</dbReference>
<organism evidence="2 3">
    <name type="scientific">Flavimaricola marinus</name>
    <dbReference type="NCBI Taxonomy" id="1819565"/>
    <lineage>
        <taxon>Bacteria</taxon>
        <taxon>Pseudomonadati</taxon>
        <taxon>Pseudomonadota</taxon>
        <taxon>Alphaproteobacteria</taxon>
        <taxon>Rhodobacterales</taxon>
        <taxon>Paracoccaceae</taxon>
        <taxon>Flavimaricola</taxon>
    </lineage>
</organism>
<dbReference type="SUPFAM" id="SSF53098">
    <property type="entry name" value="Ribonuclease H-like"/>
    <property type="match status" value="1"/>
</dbReference>
<accession>A0A238LL50</accession>
<dbReference type="RefSeq" id="WP_211096268.1">
    <property type="nucleotide sequence ID" value="NZ_FXZK01000040.1"/>
</dbReference>
<reference evidence="2 3" key="1">
    <citation type="submission" date="2017-05" db="EMBL/GenBank/DDBJ databases">
        <authorList>
            <person name="Song R."/>
            <person name="Chenine A.L."/>
            <person name="Ruprecht R.M."/>
        </authorList>
    </citation>
    <scope>NUCLEOTIDE SEQUENCE [LARGE SCALE GENOMIC DNA]</scope>
    <source>
        <strain evidence="2 3">CECT 8899</strain>
    </source>
</reference>
<keyword evidence="3" id="KW-1185">Reference proteome</keyword>
<dbReference type="Proteomes" id="UP000201613">
    <property type="component" value="Unassembled WGS sequence"/>
</dbReference>
<dbReference type="GO" id="GO:0015074">
    <property type="term" value="P:DNA integration"/>
    <property type="evidence" value="ECO:0007669"/>
    <property type="project" value="InterPro"/>
</dbReference>
<name>A0A238LL50_9RHOB</name>
<evidence type="ECO:0000313" key="3">
    <source>
        <dbReference type="Proteomes" id="UP000201613"/>
    </source>
</evidence>